<dbReference type="Pfam" id="PF00566">
    <property type="entry name" value="RabGAP-TBC"/>
    <property type="match status" value="1"/>
</dbReference>
<dbReference type="InterPro" id="IPR045799">
    <property type="entry name" value="TBC1D23_C"/>
</dbReference>
<dbReference type="InterPro" id="IPR036873">
    <property type="entry name" value="Rhodanese-like_dom_sf"/>
</dbReference>
<dbReference type="EMBL" id="CAWYQH010000119">
    <property type="protein sequence ID" value="CAK8691312.1"/>
    <property type="molecule type" value="Genomic_DNA"/>
</dbReference>
<evidence type="ECO:0000256" key="2">
    <source>
        <dbReference type="ARBA" id="ARBA00014207"/>
    </source>
</evidence>
<name>A0ABP0GHW0_CLALP</name>
<sequence>MYGLCSDSLPNMAEPDHNNEPQSPPSEFEEVNASDSNYSEAEIIDSDWHFELENVLNEGFVDQGIIKSVCKCRNLPEKFRSRVWKICLNVANRGNSMSSWDGKLDLLTDDDLRADCTAAVESTFDEEMHNIVAKGQMIDDLVAVVTYYCKCRAVKYHTNNGWMDILRPLVKLQLERSDLYNCFYALQSRYIPRTDLSPQVSSMPFHLLRLLLLYHDPEMCNFLDTCKISMESFTNKWFSTLFSTQCSIEIASAIWDIYLQQADPFFVFYLSLVILVNAKEQVMTTVGANKLNQEETITTLENSPSVLSIEDVDDFCQLATYYCNRTPSSFKRDLGGCFYSGAMVATSSKVDFMASDLAQSFCLKVSIPELLLSSQPSSEDASDDDNGPRIRFFVVDCRPAEKYNKGHLLTAFHLDATLMLREPTEFDAALTSLFAAQEQAIQAGSTAGGEHLCFIGSGTDDEDQYMYMVVANLLQKHQTYVSVARGGYASLLDYLTEVGIDLSEWIVGAECPVVLNVQKKGNQLQPDQQHAVTKRAIMGALMKKVAGNVVERTMHLKEKVSHFIETTDEEWSGERKGKYKGNNAQKGADGVFSIGDENEHDEEDVAREDQEVTYNTSEIDDLDVWKSKPDVKYCFECQSVSEDRRLVSAHLLVTTTEMRCLVEVKPRKGRRLTKQIFVKARPPRLLCTVIKITSRKSFPELITFKFGDLEQMESDEEARVVAADRYILPDAGGTTRSIKQLIVEADVKRQEDREKKTSSNDSKDEDQPSTSKENT</sequence>
<evidence type="ECO:0000256" key="5">
    <source>
        <dbReference type="SAM" id="MobiDB-lite"/>
    </source>
</evidence>
<feature type="domain" description="Rab-GAP TBC" evidence="6">
    <location>
        <begin position="74"/>
        <end position="262"/>
    </location>
</feature>
<organism evidence="8 9">
    <name type="scientific">Clavelina lepadiformis</name>
    <name type="common">Light-bulb sea squirt</name>
    <name type="synonym">Ascidia lepadiformis</name>
    <dbReference type="NCBI Taxonomy" id="159417"/>
    <lineage>
        <taxon>Eukaryota</taxon>
        <taxon>Metazoa</taxon>
        <taxon>Chordata</taxon>
        <taxon>Tunicata</taxon>
        <taxon>Ascidiacea</taxon>
        <taxon>Aplousobranchia</taxon>
        <taxon>Clavelinidae</taxon>
        <taxon>Clavelina</taxon>
    </lineage>
</organism>
<reference evidence="8 9" key="1">
    <citation type="submission" date="2024-02" db="EMBL/GenBank/DDBJ databases">
        <authorList>
            <person name="Daric V."/>
            <person name="Darras S."/>
        </authorList>
    </citation>
    <scope>NUCLEOTIDE SEQUENCE [LARGE SCALE GENOMIC DNA]</scope>
</reference>
<feature type="compositionally biased region" description="Basic and acidic residues" evidence="5">
    <location>
        <begin position="748"/>
        <end position="766"/>
    </location>
</feature>
<evidence type="ECO:0000256" key="1">
    <source>
        <dbReference type="ARBA" id="ARBA00004601"/>
    </source>
</evidence>
<dbReference type="PANTHER" id="PTHR13297">
    <property type="entry name" value="TBC1 DOMAIN FAMILY MEMBER 23-RELATED"/>
    <property type="match status" value="1"/>
</dbReference>
<evidence type="ECO:0000256" key="4">
    <source>
        <dbReference type="ARBA" id="ARBA00023034"/>
    </source>
</evidence>
<keyword evidence="3" id="KW-0217">Developmental protein</keyword>
<comment type="subcellular location">
    <subcellularLocation>
        <location evidence="1">Golgi apparatus</location>
        <location evidence="1">trans-Golgi network</location>
    </subcellularLocation>
</comment>
<dbReference type="Gene3D" id="1.10.472.80">
    <property type="entry name" value="Ypt/Rab-GAP domain of gyp1p, domain 3"/>
    <property type="match status" value="1"/>
</dbReference>
<dbReference type="InterPro" id="IPR001763">
    <property type="entry name" value="Rhodanese-like_dom"/>
</dbReference>
<evidence type="ECO:0000259" key="6">
    <source>
        <dbReference type="PROSITE" id="PS50086"/>
    </source>
</evidence>
<proteinExistence type="predicted"/>
<gene>
    <name evidence="8" type="ORF">CVLEPA_LOCUS23882</name>
</gene>
<dbReference type="Pfam" id="PF19430">
    <property type="entry name" value="TBC1D23_C"/>
    <property type="match status" value="1"/>
</dbReference>
<dbReference type="PROSITE" id="PS50206">
    <property type="entry name" value="RHODANESE_3"/>
    <property type="match status" value="1"/>
</dbReference>
<dbReference type="CDD" id="cd20788">
    <property type="entry name" value="TBC1D23_C-like"/>
    <property type="match status" value="1"/>
</dbReference>
<feature type="region of interest" description="Disordered" evidence="5">
    <location>
        <begin position="748"/>
        <end position="775"/>
    </location>
</feature>
<dbReference type="SUPFAM" id="SSF52821">
    <property type="entry name" value="Rhodanese/Cell cycle control phosphatase"/>
    <property type="match status" value="1"/>
</dbReference>
<protein>
    <recommendedName>
        <fullName evidence="2">TBC1 domain family member 23</fullName>
    </recommendedName>
</protein>
<comment type="caution">
    <text evidence="8">The sequence shown here is derived from an EMBL/GenBank/DDBJ whole genome shotgun (WGS) entry which is preliminary data.</text>
</comment>
<dbReference type="PROSITE" id="PS50086">
    <property type="entry name" value="TBC_RABGAP"/>
    <property type="match status" value="1"/>
</dbReference>
<accession>A0ABP0GHW0</accession>
<evidence type="ECO:0000259" key="7">
    <source>
        <dbReference type="PROSITE" id="PS50206"/>
    </source>
</evidence>
<dbReference type="SMART" id="SM00164">
    <property type="entry name" value="TBC"/>
    <property type="match status" value="1"/>
</dbReference>
<keyword evidence="4" id="KW-0333">Golgi apparatus</keyword>
<dbReference type="SUPFAM" id="SSF47923">
    <property type="entry name" value="Ypt/Rab-GAP domain of gyp1p"/>
    <property type="match status" value="1"/>
</dbReference>
<evidence type="ECO:0000256" key="3">
    <source>
        <dbReference type="ARBA" id="ARBA00022473"/>
    </source>
</evidence>
<feature type="region of interest" description="Disordered" evidence="5">
    <location>
        <begin position="1"/>
        <end position="35"/>
    </location>
</feature>
<dbReference type="InterPro" id="IPR000195">
    <property type="entry name" value="Rab-GAP-TBC_dom"/>
</dbReference>
<evidence type="ECO:0000313" key="8">
    <source>
        <dbReference type="EMBL" id="CAK8691312.1"/>
    </source>
</evidence>
<feature type="domain" description="Rhodanese" evidence="7">
    <location>
        <begin position="391"/>
        <end position="433"/>
    </location>
</feature>
<dbReference type="InterPro" id="IPR039755">
    <property type="entry name" value="TBC1D23"/>
</dbReference>
<dbReference type="PANTHER" id="PTHR13297:SF5">
    <property type="entry name" value="TBC1 DOMAIN FAMILY MEMBER 23"/>
    <property type="match status" value="1"/>
</dbReference>
<keyword evidence="9" id="KW-1185">Reference proteome</keyword>
<evidence type="ECO:0000313" key="9">
    <source>
        <dbReference type="Proteomes" id="UP001642483"/>
    </source>
</evidence>
<dbReference type="Proteomes" id="UP001642483">
    <property type="component" value="Unassembled WGS sequence"/>
</dbReference>
<dbReference type="InterPro" id="IPR035969">
    <property type="entry name" value="Rab-GAP_TBC_sf"/>
</dbReference>
<dbReference type="Gene3D" id="3.40.250.10">
    <property type="entry name" value="Rhodanese-like domain"/>
    <property type="match status" value="1"/>
</dbReference>